<sequence>MQLCKVARVSSEVPLKGNFSRVNIKEVNISKVMHHKVVESLICYCCFPATAGGSRSCCIERYRRVKGFGYPLSDTWHF</sequence>
<name>A0AAV4RR35_CAEEX</name>
<dbReference type="EMBL" id="BPLR01008237">
    <property type="protein sequence ID" value="GIY23124.1"/>
    <property type="molecule type" value="Genomic_DNA"/>
</dbReference>
<gene>
    <name evidence="1" type="ORF">CEXT_398401</name>
</gene>
<comment type="caution">
    <text evidence="1">The sequence shown here is derived from an EMBL/GenBank/DDBJ whole genome shotgun (WGS) entry which is preliminary data.</text>
</comment>
<reference evidence="1 2" key="1">
    <citation type="submission" date="2021-06" db="EMBL/GenBank/DDBJ databases">
        <title>Caerostris extrusa draft genome.</title>
        <authorList>
            <person name="Kono N."/>
            <person name="Arakawa K."/>
        </authorList>
    </citation>
    <scope>NUCLEOTIDE SEQUENCE [LARGE SCALE GENOMIC DNA]</scope>
</reference>
<proteinExistence type="predicted"/>
<organism evidence="1 2">
    <name type="scientific">Caerostris extrusa</name>
    <name type="common">Bark spider</name>
    <name type="synonym">Caerostris bankana</name>
    <dbReference type="NCBI Taxonomy" id="172846"/>
    <lineage>
        <taxon>Eukaryota</taxon>
        <taxon>Metazoa</taxon>
        <taxon>Ecdysozoa</taxon>
        <taxon>Arthropoda</taxon>
        <taxon>Chelicerata</taxon>
        <taxon>Arachnida</taxon>
        <taxon>Araneae</taxon>
        <taxon>Araneomorphae</taxon>
        <taxon>Entelegynae</taxon>
        <taxon>Araneoidea</taxon>
        <taxon>Araneidae</taxon>
        <taxon>Caerostris</taxon>
    </lineage>
</organism>
<dbReference type="AlphaFoldDB" id="A0AAV4RR35"/>
<dbReference type="Proteomes" id="UP001054945">
    <property type="component" value="Unassembled WGS sequence"/>
</dbReference>
<evidence type="ECO:0000313" key="2">
    <source>
        <dbReference type="Proteomes" id="UP001054945"/>
    </source>
</evidence>
<keyword evidence="2" id="KW-1185">Reference proteome</keyword>
<evidence type="ECO:0000313" key="1">
    <source>
        <dbReference type="EMBL" id="GIY23124.1"/>
    </source>
</evidence>
<accession>A0AAV4RR35</accession>
<protein>
    <submittedName>
        <fullName evidence="1">Uncharacterized protein</fullName>
    </submittedName>
</protein>